<sequence length="93" mass="10490">MFLLKFLQTAAGTIGPFKAVGLHVQLIQLLSKFSVSSSFNLSSCPVLLLLLFCFSTLHFRRCCFPLDWQCQALVTYNGRAIYFDDQSLFCAPM</sequence>
<organism evidence="1 2">
    <name type="scientific">Dunaliella salina</name>
    <name type="common">Green alga</name>
    <name type="synonym">Protococcus salinus</name>
    <dbReference type="NCBI Taxonomy" id="3046"/>
    <lineage>
        <taxon>Eukaryota</taxon>
        <taxon>Viridiplantae</taxon>
        <taxon>Chlorophyta</taxon>
        <taxon>core chlorophytes</taxon>
        <taxon>Chlorophyceae</taxon>
        <taxon>CS clade</taxon>
        <taxon>Chlamydomonadales</taxon>
        <taxon>Dunaliellaceae</taxon>
        <taxon>Dunaliella</taxon>
    </lineage>
</organism>
<gene>
    <name evidence="1" type="ORF">DUNSADRAFT_7302</name>
</gene>
<accession>A0ABQ7GLM9</accession>
<dbReference type="EMBL" id="MU069702">
    <property type="protein sequence ID" value="KAF5835518.1"/>
    <property type="molecule type" value="Genomic_DNA"/>
</dbReference>
<evidence type="ECO:0008006" key="3">
    <source>
        <dbReference type="Google" id="ProtNLM"/>
    </source>
</evidence>
<keyword evidence="2" id="KW-1185">Reference proteome</keyword>
<protein>
    <recommendedName>
        <fullName evidence="3">Secreted protein</fullName>
    </recommendedName>
</protein>
<name>A0ABQ7GLM9_DUNSA</name>
<evidence type="ECO:0000313" key="2">
    <source>
        <dbReference type="Proteomes" id="UP000815325"/>
    </source>
</evidence>
<proteinExistence type="predicted"/>
<comment type="caution">
    <text evidence="1">The sequence shown here is derived from an EMBL/GenBank/DDBJ whole genome shotgun (WGS) entry which is preliminary data.</text>
</comment>
<dbReference type="Proteomes" id="UP000815325">
    <property type="component" value="Unassembled WGS sequence"/>
</dbReference>
<reference evidence="1" key="1">
    <citation type="submission" date="2017-08" db="EMBL/GenBank/DDBJ databases">
        <authorList>
            <person name="Polle J.E."/>
            <person name="Barry K."/>
            <person name="Cushman J."/>
            <person name="Schmutz J."/>
            <person name="Tran D."/>
            <person name="Hathwaick L.T."/>
            <person name="Yim W.C."/>
            <person name="Jenkins J."/>
            <person name="Mckie-Krisberg Z.M."/>
            <person name="Prochnik S."/>
            <person name="Lindquist E."/>
            <person name="Dockter R.B."/>
            <person name="Adam C."/>
            <person name="Molina H."/>
            <person name="Bunkerborg J."/>
            <person name="Jin E."/>
            <person name="Buchheim M."/>
            <person name="Magnuson J."/>
        </authorList>
    </citation>
    <scope>NUCLEOTIDE SEQUENCE</scope>
    <source>
        <strain evidence="1">CCAP 19/18</strain>
    </source>
</reference>
<evidence type="ECO:0000313" key="1">
    <source>
        <dbReference type="EMBL" id="KAF5835518.1"/>
    </source>
</evidence>